<reference evidence="2 3" key="1">
    <citation type="journal article" date="2023" name="Life. Sci Alliance">
        <title>Evolutionary insights into 3D genome organization and epigenetic landscape of Vigna mungo.</title>
        <authorList>
            <person name="Junaid A."/>
            <person name="Singh B."/>
            <person name="Bhatia S."/>
        </authorList>
    </citation>
    <scope>NUCLEOTIDE SEQUENCE [LARGE SCALE GENOMIC DNA]</scope>
    <source>
        <strain evidence="2">Urdbean</strain>
    </source>
</reference>
<dbReference type="Proteomes" id="UP001374535">
    <property type="component" value="Chromosome 7"/>
</dbReference>
<feature type="compositionally biased region" description="Basic residues" evidence="1">
    <location>
        <begin position="50"/>
        <end position="60"/>
    </location>
</feature>
<gene>
    <name evidence="2" type="ORF">V8G54_023191</name>
</gene>
<evidence type="ECO:0000256" key="1">
    <source>
        <dbReference type="SAM" id="MobiDB-lite"/>
    </source>
</evidence>
<feature type="non-terminal residue" evidence="2">
    <location>
        <position position="1"/>
    </location>
</feature>
<dbReference type="AlphaFoldDB" id="A0AAQ3N2Q4"/>
<proteinExistence type="predicted"/>
<organism evidence="2 3">
    <name type="scientific">Vigna mungo</name>
    <name type="common">Black gram</name>
    <name type="synonym">Phaseolus mungo</name>
    <dbReference type="NCBI Taxonomy" id="3915"/>
    <lineage>
        <taxon>Eukaryota</taxon>
        <taxon>Viridiplantae</taxon>
        <taxon>Streptophyta</taxon>
        <taxon>Embryophyta</taxon>
        <taxon>Tracheophyta</taxon>
        <taxon>Spermatophyta</taxon>
        <taxon>Magnoliopsida</taxon>
        <taxon>eudicotyledons</taxon>
        <taxon>Gunneridae</taxon>
        <taxon>Pentapetalae</taxon>
        <taxon>rosids</taxon>
        <taxon>fabids</taxon>
        <taxon>Fabales</taxon>
        <taxon>Fabaceae</taxon>
        <taxon>Papilionoideae</taxon>
        <taxon>50 kb inversion clade</taxon>
        <taxon>NPAAA clade</taxon>
        <taxon>indigoferoid/millettioid clade</taxon>
        <taxon>Phaseoleae</taxon>
        <taxon>Vigna</taxon>
    </lineage>
</organism>
<dbReference type="EMBL" id="CP144694">
    <property type="protein sequence ID" value="WVZ02385.1"/>
    <property type="molecule type" value="Genomic_DNA"/>
</dbReference>
<feature type="region of interest" description="Disordered" evidence="1">
    <location>
        <begin position="41"/>
        <end position="80"/>
    </location>
</feature>
<keyword evidence="3" id="KW-1185">Reference proteome</keyword>
<feature type="compositionally biased region" description="Basic residues" evidence="1">
    <location>
        <begin position="1"/>
        <end position="12"/>
    </location>
</feature>
<feature type="region of interest" description="Disordered" evidence="1">
    <location>
        <begin position="1"/>
        <end position="21"/>
    </location>
</feature>
<evidence type="ECO:0000313" key="2">
    <source>
        <dbReference type="EMBL" id="WVZ02385.1"/>
    </source>
</evidence>
<evidence type="ECO:0000313" key="3">
    <source>
        <dbReference type="Proteomes" id="UP001374535"/>
    </source>
</evidence>
<name>A0AAQ3N2Q4_VIGMU</name>
<accession>A0AAQ3N2Q4</accession>
<sequence length="103" mass="11802">PELKIRNTRTSKQHLISKPNSSKTLRSRFLNGIDVFPTARTHDRNEFGKKKSSRKTRKSKPSITSLLPRNRLRTEATTPQTQSTLLLHDVAIKQCLSHRENVA</sequence>
<protein>
    <submittedName>
        <fullName evidence="2">Uncharacterized protein</fullName>
    </submittedName>
</protein>